<evidence type="ECO:0000313" key="7">
    <source>
        <dbReference type="Proteomes" id="UP000663881"/>
    </source>
</evidence>
<dbReference type="InterPro" id="IPR001258">
    <property type="entry name" value="NHL_repeat"/>
</dbReference>
<dbReference type="EMBL" id="CAJOAY010001537">
    <property type="protein sequence ID" value="CAF3855885.1"/>
    <property type="molecule type" value="Genomic_DNA"/>
</dbReference>
<feature type="repeat" description="NHL" evidence="4">
    <location>
        <begin position="441"/>
        <end position="472"/>
    </location>
</feature>
<feature type="coiled-coil region" evidence="5">
    <location>
        <begin position="98"/>
        <end position="125"/>
    </location>
</feature>
<organism evidence="6 7">
    <name type="scientific">Adineta steineri</name>
    <dbReference type="NCBI Taxonomy" id="433720"/>
    <lineage>
        <taxon>Eukaryota</taxon>
        <taxon>Metazoa</taxon>
        <taxon>Spiralia</taxon>
        <taxon>Gnathifera</taxon>
        <taxon>Rotifera</taxon>
        <taxon>Eurotatoria</taxon>
        <taxon>Bdelloidea</taxon>
        <taxon>Adinetida</taxon>
        <taxon>Adinetidae</taxon>
        <taxon>Adineta</taxon>
    </lineage>
</organism>
<comment type="caution">
    <text evidence="6">The sequence shown here is derived from an EMBL/GenBank/DDBJ whole genome shotgun (WGS) entry which is preliminary data.</text>
</comment>
<keyword evidence="3" id="KW-0325">Glycoprotein</keyword>
<keyword evidence="2" id="KW-0677">Repeat</keyword>
<dbReference type="PANTHER" id="PTHR10680:SF14">
    <property type="entry name" value="PEPTIDYL-GLYCINE ALPHA-AMIDATING MONOOXYGENASE"/>
    <property type="match status" value="1"/>
</dbReference>
<sequence>MAMANNKTLCFKCNEDKITYPCKGCSNEFCFTDLAEHKQILNDELHIIIHEYNEFKQRINEQKQNPQNDLLMKQINQWETDSIEIIQQKAKDCREAVIKLLQKFINDIEKKFNDLSEQIKQIHKENEFNEINLSYLTNQLVEITEELNNPSKISVKEDSQSCINEISIILSKKPEFNKWKQNAITVAIGNGRGQGSNQLNWPARIFIDKKKSIFIADSENHRIIEWKCNAKEGQIIAGGNGQGHRMDQLNWPTDMIVDQQNHSIIIADLGNRRVLRWLNQNRNQKIIIENIDCCCLAMDKHGFLYVSDRSMNTVRRWKMGEYNNEGIVVAGGNGIGDQLNQLNYPRFIFVDKEQSVYVSDQNNHRVMKWKKDAKEGTIVAGGNGRGGNLNQLSCPQGVIVDDVGQIYVVDFWNVRVMRWCEGKEEGEIVVGGNGRGNQSNQLNGPRGLSFDDEGNLYVADWSNHRIEKYSGIAKLPNDFETSDIVLRRDGQVIYAVFDNSYHIGVFCTSLGQSQGCTDRLLVWPDVSLATKKSQFEGMIYNPVDDTYFVAQEAIKTSNSKIFRSNVFEISIDLKDAAPIRVLESCMINWNFTSDNKGIEGLEFVSHTISGRTYLLALCEANDCNDQSKPDNKGRILVLEKKKATFNNSCSWEHVGTLYLPSSVHFQDYSAISIQYQHLTRFPTYIAVSSQEMSQIWAGRIEEISKAPFFSITSLQNNIIYDLPRFPKTAKTCTIQYCNIEGITWQDNNQIILASDAAKDDQPTLCTNKEQSVHYFSFPQNLLN</sequence>
<evidence type="ECO:0000256" key="2">
    <source>
        <dbReference type="ARBA" id="ARBA00022737"/>
    </source>
</evidence>
<evidence type="ECO:0000256" key="4">
    <source>
        <dbReference type="PROSITE-ProRule" id="PRU00504"/>
    </source>
</evidence>
<reference evidence="6" key="1">
    <citation type="submission" date="2021-02" db="EMBL/GenBank/DDBJ databases">
        <authorList>
            <person name="Nowell W R."/>
        </authorList>
    </citation>
    <scope>NUCLEOTIDE SEQUENCE</scope>
</reference>
<dbReference type="PROSITE" id="PS51125">
    <property type="entry name" value="NHL"/>
    <property type="match status" value="2"/>
</dbReference>
<dbReference type="PANTHER" id="PTHR10680">
    <property type="entry name" value="PEPTIDYL-GLYCINE ALPHA-AMIDATING MONOOXYGENASE"/>
    <property type="match status" value="1"/>
</dbReference>
<dbReference type="AlphaFoldDB" id="A0A819EU65"/>
<dbReference type="Gene3D" id="2.120.10.30">
    <property type="entry name" value="TolB, C-terminal domain"/>
    <property type="match status" value="2"/>
</dbReference>
<keyword evidence="5" id="KW-0175">Coiled coil</keyword>
<proteinExistence type="predicted"/>
<evidence type="ECO:0000256" key="1">
    <source>
        <dbReference type="ARBA" id="ARBA00022729"/>
    </source>
</evidence>
<dbReference type="SUPFAM" id="SSF101898">
    <property type="entry name" value="NHL repeat"/>
    <property type="match status" value="1"/>
</dbReference>
<evidence type="ECO:0000256" key="5">
    <source>
        <dbReference type="SAM" id="Coils"/>
    </source>
</evidence>
<name>A0A819EU65_9BILA</name>
<keyword evidence="1" id="KW-0732">Signal</keyword>
<dbReference type="CDD" id="cd05819">
    <property type="entry name" value="NHL"/>
    <property type="match status" value="1"/>
</dbReference>
<feature type="repeat" description="NHL" evidence="4">
    <location>
        <begin position="335"/>
        <end position="372"/>
    </location>
</feature>
<evidence type="ECO:0000313" key="6">
    <source>
        <dbReference type="EMBL" id="CAF3855885.1"/>
    </source>
</evidence>
<protein>
    <submittedName>
        <fullName evidence="6">Uncharacterized protein</fullName>
    </submittedName>
</protein>
<dbReference type="InterPro" id="IPR011042">
    <property type="entry name" value="6-blade_b-propeller_TolB-like"/>
</dbReference>
<accession>A0A819EU65</accession>
<dbReference type="Proteomes" id="UP000663881">
    <property type="component" value="Unassembled WGS sequence"/>
</dbReference>
<dbReference type="Pfam" id="PF01436">
    <property type="entry name" value="NHL"/>
    <property type="match status" value="1"/>
</dbReference>
<evidence type="ECO:0000256" key="3">
    <source>
        <dbReference type="ARBA" id="ARBA00023180"/>
    </source>
</evidence>
<gene>
    <name evidence="6" type="ORF">OKA104_LOCUS21761</name>
</gene>